<keyword evidence="3" id="KW-1185">Reference proteome</keyword>
<dbReference type="AlphaFoldDB" id="A0A3D8QR46"/>
<protein>
    <submittedName>
        <fullName evidence="2">Uncharacterized protein</fullName>
    </submittedName>
</protein>
<sequence>MEYARPTIYEPKPSPPPRQYYPTALPPIERENTPPPNATKIPRAAWQQDEEWEELFTPYASKLEEITVTPMTRARPAPWDIQSGAILWLAPSRERETLLMTSEANQAVKLRYAEYEGPVLAVQALWDREEKGRGWVDFLLMGQLEEEDLDGGMDRLMPMVQREDCVMISSDTEPLDTSKYWNSPLHRPYVLHVGDGGARDYKKALPGTYFVRIGATLRVEWQDLRCFVPGDLEASRYRLEKRSFYMVVDLIESRGIGDFDYRSTGAGTWVDTKNRWIWWMKVVLEE</sequence>
<dbReference type="OrthoDB" id="10291448at2759"/>
<dbReference type="Proteomes" id="UP000256328">
    <property type="component" value="Unassembled WGS sequence"/>
</dbReference>
<organism evidence="2 3">
    <name type="scientific">Coleophoma crateriformis</name>
    <dbReference type="NCBI Taxonomy" id="565419"/>
    <lineage>
        <taxon>Eukaryota</taxon>
        <taxon>Fungi</taxon>
        <taxon>Dikarya</taxon>
        <taxon>Ascomycota</taxon>
        <taxon>Pezizomycotina</taxon>
        <taxon>Leotiomycetes</taxon>
        <taxon>Helotiales</taxon>
        <taxon>Dermateaceae</taxon>
        <taxon>Coleophoma</taxon>
    </lineage>
</organism>
<dbReference type="EMBL" id="PDLN01000016">
    <property type="protein sequence ID" value="RDW64265.1"/>
    <property type="molecule type" value="Genomic_DNA"/>
</dbReference>
<reference evidence="2 3" key="1">
    <citation type="journal article" date="2018" name="IMA Fungus">
        <title>IMA Genome-F 9: Draft genome sequence of Annulohypoxylon stygium, Aspergillus mulundensis, Berkeleyomyces basicola (syn. Thielaviopsis basicola), Ceratocystis smalleyi, two Cercospora beticola strains, Coleophoma cylindrospora, Fusarium fracticaudum, Phialophora cf. hyalina, and Morchella septimelata.</title>
        <authorList>
            <person name="Wingfield B.D."/>
            <person name="Bills G.F."/>
            <person name="Dong Y."/>
            <person name="Huang W."/>
            <person name="Nel W.J."/>
            <person name="Swalarsk-Parry B.S."/>
            <person name="Vaghefi N."/>
            <person name="Wilken P.M."/>
            <person name="An Z."/>
            <person name="de Beer Z.W."/>
            <person name="De Vos L."/>
            <person name="Chen L."/>
            <person name="Duong T.A."/>
            <person name="Gao Y."/>
            <person name="Hammerbacher A."/>
            <person name="Kikkert J.R."/>
            <person name="Li Y."/>
            <person name="Li H."/>
            <person name="Li K."/>
            <person name="Li Q."/>
            <person name="Liu X."/>
            <person name="Ma X."/>
            <person name="Naidoo K."/>
            <person name="Pethybridge S.J."/>
            <person name="Sun J."/>
            <person name="Steenkamp E.T."/>
            <person name="van der Nest M.A."/>
            <person name="van Wyk S."/>
            <person name="Wingfield M.J."/>
            <person name="Xiong C."/>
            <person name="Yue Q."/>
            <person name="Zhang X."/>
        </authorList>
    </citation>
    <scope>NUCLEOTIDE SEQUENCE [LARGE SCALE GENOMIC DNA]</scope>
    <source>
        <strain evidence="2 3">BP5796</strain>
    </source>
</reference>
<accession>A0A3D8QR46</accession>
<comment type="caution">
    <text evidence="2">The sequence shown here is derived from an EMBL/GenBank/DDBJ whole genome shotgun (WGS) entry which is preliminary data.</text>
</comment>
<gene>
    <name evidence="2" type="ORF">BP5796_10767</name>
</gene>
<evidence type="ECO:0000313" key="3">
    <source>
        <dbReference type="Proteomes" id="UP000256328"/>
    </source>
</evidence>
<evidence type="ECO:0000256" key="1">
    <source>
        <dbReference type="SAM" id="MobiDB-lite"/>
    </source>
</evidence>
<proteinExistence type="predicted"/>
<feature type="region of interest" description="Disordered" evidence="1">
    <location>
        <begin position="1"/>
        <end position="40"/>
    </location>
</feature>
<evidence type="ECO:0000313" key="2">
    <source>
        <dbReference type="EMBL" id="RDW64265.1"/>
    </source>
</evidence>
<name>A0A3D8QR46_9HELO</name>